<dbReference type="Pfam" id="PF00497">
    <property type="entry name" value="SBP_bac_3"/>
    <property type="match status" value="1"/>
</dbReference>
<reference evidence="4" key="1">
    <citation type="submission" date="2012-02" db="EMBL/GenBank/DDBJ databases">
        <title>Complete genome sequence of Rickettsia rhipicephali strain 3-7-female6-CWPP.</title>
        <authorList>
            <person name="Johnson S.L."/>
            <person name="Munk A.C."/>
            <person name="Han S."/>
            <person name="Bruce D.C."/>
            <person name="Dasch G.A."/>
        </authorList>
    </citation>
    <scope>NUCLEOTIDE SEQUENCE [LARGE SCALE GENOMIC DNA]</scope>
    <source>
        <strain evidence="4">3-7-female6-CWPP</strain>
    </source>
</reference>
<dbReference type="InterPro" id="IPR001638">
    <property type="entry name" value="Solute-binding_3/MltF_N"/>
</dbReference>
<keyword evidence="4" id="KW-1185">Reference proteome</keyword>
<evidence type="ECO:0000313" key="4">
    <source>
        <dbReference type="Proteomes" id="UP000008006"/>
    </source>
</evidence>
<dbReference type="RefSeq" id="WP_014408942.1">
    <property type="nucleotide sequence ID" value="NC_017042.1"/>
</dbReference>
<keyword evidence="1" id="KW-0732">Signal</keyword>
<feature type="chain" id="PRO_5042536056" description="Solute-binding protein family 3/N-terminal domain-containing protein" evidence="1">
    <location>
        <begin position="20"/>
        <end position="182"/>
    </location>
</feature>
<feature type="signal peptide" evidence="1">
    <location>
        <begin position="1"/>
        <end position="19"/>
    </location>
</feature>
<gene>
    <name evidence="3" type="ordered locus">MCC_06305</name>
</gene>
<sequence>MKILKLFIFILLISKNLYALSIGTNEQQAILECEGTADKKTLINAWYVNEPYQYLIADSNGHTTVSGMDIELINAIAAKIGINIEYNQYSWYQDQLDIQIGNADMTAGATYTTESSNYAYFQSLIVLKNYHYLLLNHLPKVEQFNFAIDDFLASNEYKKIIKTYIYHILLPKSIDSRWCHVI</sequence>
<dbReference type="Proteomes" id="UP000008006">
    <property type="component" value="Chromosome"/>
</dbReference>
<dbReference type="EMBL" id="CP003342">
    <property type="protein sequence ID" value="AFC72759.1"/>
    <property type="molecule type" value="Genomic_DNA"/>
</dbReference>
<dbReference type="Gene3D" id="3.40.190.10">
    <property type="entry name" value="Periplasmic binding protein-like II"/>
    <property type="match status" value="1"/>
</dbReference>
<feature type="domain" description="Solute-binding protein family 3/N-terminal" evidence="2">
    <location>
        <begin position="50"/>
        <end position="165"/>
    </location>
</feature>
<evidence type="ECO:0000313" key="3">
    <source>
        <dbReference type="EMBL" id="AFC72759.1"/>
    </source>
</evidence>
<name>A0AAI8F6V9_RICR3</name>
<dbReference type="KEGG" id="rre:MCC_06305"/>
<dbReference type="SUPFAM" id="SSF53850">
    <property type="entry name" value="Periplasmic binding protein-like II"/>
    <property type="match status" value="1"/>
</dbReference>
<protein>
    <recommendedName>
        <fullName evidence="2">Solute-binding protein family 3/N-terminal domain-containing protein</fullName>
    </recommendedName>
</protein>
<proteinExistence type="predicted"/>
<evidence type="ECO:0000259" key="2">
    <source>
        <dbReference type="Pfam" id="PF00497"/>
    </source>
</evidence>
<evidence type="ECO:0000256" key="1">
    <source>
        <dbReference type="SAM" id="SignalP"/>
    </source>
</evidence>
<accession>A0AAI8F6V9</accession>
<organism evidence="3 4">
    <name type="scientific">Rickettsia rhipicephali (strain 3-7-female6-CWPP)</name>
    <dbReference type="NCBI Taxonomy" id="1105113"/>
    <lineage>
        <taxon>Bacteria</taxon>
        <taxon>Pseudomonadati</taxon>
        <taxon>Pseudomonadota</taxon>
        <taxon>Alphaproteobacteria</taxon>
        <taxon>Rickettsiales</taxon>
        <taxon>Rickettsiaceae</taxon>
        <taxon>Rickettsieae</taxon>
        <taxon>Rickettsia</taxon>
        <taxon>spotted fever group</taxon>
    </lineage>
</organism>
<dbReference type="AlphaFoldDB" id="A0AAI8F6V9"/>